<reference evidence="2" key="1">
    <citation type="journal article" date="2019" name="Int. J. Syst. Evol. Microbiol.">
        <title>The Global Catalogue of Microorganisms (GCM) 10K type strain sequencing project: providing services to taxonomists for standard genome sequencing and annotation.</title>
        <authorList>
            <consortium name="The Broad Institute Genomics Platform"/>
            <consortium name="The Broad Institute Genome Sequencing Center for Infectious Disease"/>
            <person name="Wu L."/>
            <person name="Ma J."/>
        </authorList>
    </citation>
    <scope>NUCLEOTIDE SEQUENCE [LARGE SCALE GENOMIC DNA]</scope>
    <source>
        <strain evidence="2">CGMCC 1.12942</strain>
    </source>
</reference>
<organism evidence="1 2">
    <name type="scientific">Laceyella putida</name>
    <dbReference type="NCBI Taxonomy" id="110101"/>
    <lineage>
        <taxon>Bacteria</taxon>
        <taxon>Bacillati</taxon>
        <taxon>Bacillota</taxon>
        <taxon>Bacilli</taxon>
        <taxon>Bacillales</taxon>
        <taxon>Thermoactinomycetaceae</taxon>
        <taxon>Laceyella</taxon>
    </lineage>
</organism>
<dbReference type="PANTHER" id="PTHR34071">
    <property type="entry name" value="5-NITROIMIDAZOLE ANTIBIOTICS RESISTANCE PROTEIN, NIMA-FAMILY-RELATED PROTEIN-RELATED"/>
    <property type="match status" value="1"/>
</dbReference>
<keyword evidence="2" id="KW-1185">Reference proteome</keyword>
<protein>
    <submittedName>
        <fullName evidence="1">Pyridoxamine 5'-phosphate oxidase family protein</fullName>
    </submittedName>
</protein>
<dbReference type="Proteomes" id="UP001596500">
    <property type="component" value="Unassembled WGS sequence"/>
</dbReference>
<name>A0ABW2RLN9_9BACL</name>
<comment type="caution">
    <text evidence="1">The sequence shown here is derived from an EMBL/GenBank/DDBJ whole genome shotgun (WGS) entry which is preliminary data.</text>
</comment>
<dbReference type="InterPro" id="IPR012349">
    <property type="entry name" value="Split_barrel_FMN-bd"/>
</dbReference>
<gene>
    <name evidence="1" type="ORF">ACFQNG_12680</name>
</gene>
<dbReference type="EMBL" id="JBHTBW010000040">
    <property type="protein sequence ID" value="MFC7441949.1"/>
    <property type="molecule type" value="Genomic_DNA"/>
</dbReference>
<evidence type="ECO:0000313" key="1">
    <source>
        <dbReference type="EMBL" id="MFC7441949.1"/>
    </source>
</evidence>
<dbReference type="InterPro" id="IPR024747">
    <property type="entry name" value="Pyridox_Oxase-rel"/>
</dbReference>
<sequence>MKSHSSACPFHMLLNKEAGRPMRRITKKTHDEERMERLLRTARVGYLGLVDEEGTYVVPLNYIRHQGSIYFHGSDSGRKTDALCAATGPLCFTIAEEHGTKVSTIPAETGTSYTSVMLFGAIEQVSDLTEATHALDAMLSKYVPGYFSSPLAEAHVEKYRSGMGSKTVVYRLVPDKITAKHDPSNLEELFYAGRTQQDDLKKS</sequence>
<dbReference type="Pfam" id="PF12900">
    <property type="entry name" value="Pyridox_ox_2"/>
    <property type="match status" value="1"/>
</dbReference>
<accession>A0ABW2RLN9</accession>
<dbReference type="Gene3D" id="2.30.110.10">
    <property type="entry name" value="Electron Transport, Fmn-binding Protein, Chain A"/>
    <property type="match status" value="1"/>
</dbReference>
<evidence type="ECO:0000313" key="2">
    <source>
        <dbReference type="Proteomes" id="UP001596500"/>
    </source>
</evidence>
<dbReference type="SUPFAM" id="SSF50475">
    <property type="entry name" value="FMN-binding split barrel"/>
    <property type="match status" value="1"/>
</dbReference>
<dbReference type="RefSeq" id="WP_379865499.1">
    <property type="nucleotide sequence ID" value="NZ_JBHTBW010000040.1"/>
</dbReference>
<dbReference type="PANTHER" id="PTHR34071:SF2">
    <property type="entry name" value="FLAVIN-NUCLEOTIDE-BINDING PROTEIN"/>
    <property type="match status" value="1"/>
</dbReference>
<proteinExistence type="predicted"/>